<name>A0ACC6UYA4_9CREN</name>
<organism evidence="1 2">
    <name type="scientific">Thermoproteus sp. AZ2</name>
    <dbReference type="NCBI Taxonomy" id="1609232"/>
    <lineage>
        <taxon>Archaea</taxon>
        <taxon>Thermoproteota</taxon>
        <taxon>Thermoprotei</taxon>
        <taxon>Thermoproteales</taxon>
        <taxon>Thermoproteaceae</taxon>
        <taxon>Thermoproteus</taxon>
    </lineage>
</organism>
<protein>
    <submittedName>
        <fullName evidence="1">Enolase C-terminal domain-like protein</fullName>
    </submittedName>
</protein>
<dbReference type="Proteomes" id="UP000033636">
    <property type="component" value="Unassembled WGS sequence"/>
</dbReference>
<sequence>MEIREIEPLVLYEKEADARWASYSVLVRVTTSDGRVAYGEAVPTIRIPAVVGAVRQVAKAFIGRDPHSILSAYYEWYRQDFFLARSFESASALSAIDMALWDLKARELGAPLHELLGGALRDRVRVYANGWYGGCVEAQCFAERAKAVASMGYTALKFDPFGKYFDQIDERGLREAEERVKAVREAVGDDVDILIEHHGRFDANAAIAIAKRLEPYNPYFMEEPVHPENVEGLRRYRQLVRLRVALGERIIRRDWALVYLREGLLDELQLDVGRIGGILEAFRTAAVAESFGVMASPHNANGPLLHAATLQLDSVLPNFDLQESFYDFWPQWKRDLVIGLPPIEGGYAKVPNRPGLGVEVNERLLEELVYAGEEPFDPNEPSWVVRGTWGSP</sequence>
<proteinExistence type="predicted"/>
<evidence type="ECO:0000313" key="1">
    <source>
        <dbReference type="EMBL" id="MFB6489641.1"/>
    </source>
</evidence>
<accession>A0ACC6UYA4</accession>
<comment type="caution">
    <text evidence="1">The sequence shown here is derived from an EMBL/GenBank/DDBJ whole genome shotgun (WGS) entry which is preliminary data.</text>
</comment>
<gene>
    <name evidence="1" type="ORF">TU35_000055</name>
</gene>
<evidence type="ECO:0000313" key="2">
    <source>
        <dbReference type="Proteomes" id="UP000033636"/>
    </source>
</evidence>
<reference evidence="1" key="1">
    <citation type="submission" date="2024-07" db="EMBL/GenBank/DDBJ databases">
        <title>Metagenome and Metagenome-Assembled Genomes of Archaea from a hot spring from the geothermal field of Los Azufres, Mexico.</title>
        <authorList>
            <person name="Marin-Paredes R."/>
            <person name="Martinez-Romero E."/>
            <person name="Servin-Garciduenas L.E."/>
        </authorList>
    </citation>
    <scope>NUCLEOTIDE SEQUENCE</scope>
</reference>
<dbReference type="EMBL" id="JZWT02000001">
    <property type="protein sequence ID" value="MFB6489641.1"/>
    <property type="molecule type" value="Genomic_DNA"/>
</dbReference>